<keyword evidence="2" id="KW-1185">Reference proteome</keyword>
<organism evidence="1 2">
    <name type="scientific">Rhizobium miluonense</name>
    <dbReference type="NCBI Taxonomy" id="411945"/>
    <lineage>
        <taxon>Bacteria</taxon>
        <taxon>Pseudomonadati</taxon>
        <taxon>Pseudomonadota</taxon>
        <taxon>Alphaproteobacteria</taxon>
        <taxon>Hyphomicrobiales</taxon>
        <taxon>Rhizobiaceae</taxon>
        <taxon>Rhizobium/Agrobacterium group</taxon>
        <taxon>Rhizobium</taxon>
    </lineage>
</organism>
<dbReference type="EMBL" id="JAVDUP010000003">
    <property type="protein sequence ID" value="MDR6901346.1"/>
    <property type="molecule type" value="Genomic_DNA"/>
</dbReference>
<comment type="caution">
    <text evidence="1">The sequence shown here is derived from an EMBL/GenBank/DDBJ whole genome shotgun (WGS) entry which is preliminary data.</text>
</comment>
<accession>A0ABU1SQV2</accession>
<protein>
    <submittedName>
        <fullName evidence="1">Uncharacterized protein</fullName>
    </submittedName>
</protein>
<name>A0ABU1SQV2_9HYPH</name>
<dbReference type="RefSeq" id="WP_162709661.1">
    <property type="nucleotide sequence ID" value="NZ_JAVDUP010000003.1"/>
</dbReference>
<proteinExistence type="predicted"/>
<evidence type="ECO:0000313" key="2">
    <source>
        <dbReference type="Proteomes" id="UP001250791"/>
    </source>
</evidence>
<dbReference type="Proteomes" id="UP001250791">
    <property type="component" value="Unassembled WGS sequence"/>
</dbReference>
<reference evidence="1 2" key="1">
    <citation type="submission" date="2023-07" db="EMBL/GenBank/DDBJ databases">
        <title>Sorghum-associated microbial communities from plants grown in Nebraska, USA.</title>
        <authorList>
            <person name="Schachtman D."/>
        </authorList>
    </citation>
    <scope>NUCLEOTIDE SEQUENCE [LARGE SCALE GENOMIC DNA]</scope>
    <source>
        <strain evidence="1 2">3199</strain>
    </source>
</reference>
<gene>
    <name evidence="1" type="ORF">J2W52_002970</name>
</gene>
<evidence type="ECO:0000313" key="1">
    <source>
        <dbReference type="EMBL" id="MDR6901346.1"/>
    </source>
</evidence>
<sequence length="73" mass="8120">MAILLRSSLRINEFAREHTTWTTFADGSILVFGTSANAQPLTKVQMQNESPTNHGHPAFPVSFTTTHCILMVF</sequence>